<protein>
    <recommendedName>
        <fullName evidence="3">DUF4283 domain-containing protein</fullName>
    </recommendedName>
</protein>
<comment type="caution">
    <text evidence="1">The sequence shown here is derived from an EMBL/GenBank/DDBJ whole genome shotgun (WGS) entry which is preliminary data.</text>
</comment>
<sequence>MNKYLLSIGDGGGGGSDLDAIMESNAISAKDLVFSEDDILKSTINGIPNKEDYELVLTQCPLVVFGHYLTRRVLEEIASLVGIVARLDIKTDSCMRGRFARMVVYVDFEKQLTAQVM</sequence>
<proteinExistence type="predicted"/>
<dbReference type="AlphaFoldDB" id="A0A7J8LIX5"/>
<name>A0A7J8LIX5_9ROSI</name>
<organism evidence="1 2">
    <name type="scientific">Gossypium lobatum</name>
    <dbReference type="NCBI Taxonomy" id="34289"/>
    <lineage>
        <taxon>Eukaryota</taxon>
        <taxon>Viridiplantae</taxon>
        <taxon>Streptophyta</taxon>
        <taxon>Embryophyta</taxon>
        <taxon>Tracheophyta</taxon>
        <taxon>Spermatophyta</taxon>
        <taxon>Magnoliopsida</taxon>
        <taxon>eudicotyledons</taxon>
        <taxon>Gunneridae</taxon>
        <taxon>Pentapetalae</taxon>
        <taxon>rosids</taxon>
        <taxon>malvids</taxon>
        <taxon>Malvales</taxon>
        <taxon>Malvaceae</taxon>
        <taxon>Malvoideae</taxon>
        <taxon>Gossypium</taxon>
    </lineage>
</organism>
<accession>A0A7J8LIX5</accession>
<gene>
    <name evidence="1" type="ORF">Golob_023052</name>
</gene>
<evidence type="ECO:0000313" key="2">
    <source>
        <dbReference type="Proteomes" id="UP000593572"/>
    </source>
</evidence>
<reference evidence="1 2" key="1">
    <citation type="journal article" date="2019" name="Genome Biol. Evol.">
        <title>Insights into the evolution of the New World diploid cottons (Gossypium, subgenus Houzingenia) based on genome sequencing.</title>
        <authorList>
            <person name="Grover C.E."/>
            <person name="Arick M.A. 2nd"/>
            <person name="Thrash A."/>
            <person name="Conover J.L."/>
            <person name="Sanders W.S."/>
            <person name="Peterson D.G."/>
            <person name="Frelichowski J.E."/>
            <person name="Scheffler J.A."/>
            <person name="Scheffler B.E."/>
            <person name="Wendel J.F."/>
        </authorList>
    </citation>
    <scope>NUCLEOTIDE SEQUENCE [LARGE SCALE GENOMIC DNA]</scope>
    <source>
        <strain evidence="1">157</strain>
        <tissue evidence="1">Leaf</tissue>
    </source>
</reference>
<feature type="non-terminal residue" evidence="1">
    <location>
        <position position="1"/>
    </location>
</feature>
<keyword evidence="2" id="KW-1185">Reference proteome</keyword>
<dbReference type="Proteomes" id="UP000593572">
    <property type="component" value="Unassembled WGS sequence"/>
</dbReference>
<dbReference type="EMBL" id="JABEZX010000003">
    <property type="protein sequence ID" value="MBA0552222.1"/>
    <property type="molecule type" value="Genomic_DNA"/>
</dbReference>
<evidence type="ECO:0000313" key="1">
    <source>
        <dbReference type="EMBL" id="MBA0552222.1"/>
    </source>
</evidence>
<evidence type="ECO:0008006" key="3">
    <source>
        <dbReference type="Google" id="ProtNLM"/>
    </source>
</evidence>